<keyword evidence="4" id="KW-1185">Reference proteome</keyword>
<name>A0A1I3BIN5_9GAMM</name>
<feature type="chain" id="PRO_5011784746" evidence="1">
    <location>
        <begin position="26"/>
        <end position="296"/>
    </location>
</feature>
<evidence type="ECO:0000256" key="1">
    <source>
        <dbReference type="SAM" id="SignalP"/>
    </source>
</evidence>
<dbReference type="STRING" id="442341.SAMN04487959_106261"/>
<organism evidence="3 4">
    <name type="scientific">Modicisalibacter xianhensis</name>
    <dbReference type="NCBI Taxonomy" id="442341"/>
    <lineage>
        <taxon>Bacteria</taxon>
        <taxon>Pseudomonadati</taxon>
        <taxon>Pseudomonadota</taxon>
        <taxon>Gammaproteobacteria</taxon>
        <taxon>Oceanospirillales</taxon>
        <taxon>Halomonadaceae</taxon>
        <taxon>Modicisalibacter</taxon>
    </lineage>
</organism>
<accession>A0A1I3BIN5</accession>
<dbReference type="Proteomes" id="UP000199040">
    <property type="component" value="Unassembled WGS sequence"/>
</dbReference>
<evidence type="ECO:0000313" key="3">
    <source>
        <dbReference type="EMBL" id="SFH61966.1"/>
    </source>
</evidence>
<keyword evidence="1" id="KW-0732">Signal</keyword>
<dbReference type="RefSeq" id="WP_092845987.1">
    <property type="nucleotide sequence ID" value="NZ_FOPY01000006.1"/>
</dbReference>
<reference evidence="3 4" key="1">
    <citation type="submission" date="2016-10" db="EMBL/GenBank/DDBJ databases">
        <authorList>
            <person name="de Groot N.N."/>
        </authorList>
    </citation>
    <scope>NUCLEOTIDE SEQUENCE [LARGE SCALE GENOMIC DNA]</scope>
    <source>
        <strain evidence="3 4">CGMCC 1.6848</strain>
    </source>
</reference>
<dbReference type="AlphaFoldDB" id="A0A1I3BIN5"/>
<proteinExistence type="predicted"/>
<dbReference type="InterPro" id="IPR007314">
    <property type="entry name" value="Cofac_haem-bd_dom"/>
</dbReference>
<sequence length="296" mass="31936">MQRRDCLRTLALLAMATAMPGLVSAGQEAAMQRVRDLRRGTWLTSDALLAELVRAPSVIVGERHDNPHHHRLERWLIAQLAARGVLGGVVLEMLDREQQALFEGVPGVLLADLPDSELRGLLGWQQGWDWAAYGPLVRQVLQLGLPLRGGNLSREAIHSLVMTNQAPSLPERVARAQRQAIIEGHCGLLPETMLEGMLAAQVARDRAMAAALALLPATAVLVCGSAHARRDIGVALHAGPAPVSLGLVELAPGQDWTAVLPESVDEGPPFDLVWFTPPAIRHEDPCAALRQRVASP</sequence>
<feature type="signal peptide" evidence="1">
    <location>
        <begin position="1"/>
        <end position="25"/>
    </location>
</feature>
<evidence type="ECO:0000313" key="4">
    <source>
        <dbReference type="Proteomes" id="UP000199040"/>
    </source>
</evidence>
<protein>
    <submittedName>
        <fullName evidence="3">Uncharacterized iron-regulated protein</fullName>
    </submittedName>
</protein>
<dbReference type="Pfam" id="PF04187">
    <property type="entry name" value="Cofac_haem_bdg"/>
    <property type="match status" value="1"/>
</dbReference>
<dbReference type="Gene3D" id="3.40.50.11550">
    <property type="match status" value="1"/>
</dbReference>
<dbReference type="CDD" id="cd14727">
    <property type="entry name" value="ChanN-like"/>
    <property type="match status" value="1"/>
</dbReference>
<gene>
    <name evidence="3" type="ORF">SAMN04487959_106261</name>
</gene>
<feature type="domain" description="Haem-binding uptake Tiki superfamily ChaN" evidence="2">
    <location>
        <begin position="48"/>
        <end position="235"/>
    </location>
</feature>
<evidence type="ECO:0000259" key="2">
    <source>
        <dbReference type="Pfam" id="PF04187"/>
    </source>
</evidence>
<dbReference type="EMBL" id="FOPY01000006">
    <property type="protein sequence ID" value="SFH61966.1"/>
    <property type="molecule type" value="Genomic_DNA"/>
</dbReference>
<dbReference type="Gene3D" id="1.10.8.760">
    <property type="entry name" value="Haem-binding uptake, Tiki superfamily, ChaN, domain 2"/>
    <property type="match status" value="1"/>
</dbReference>
<dbReference type="SUPFAM" id="SSF159501">
    <property type="entry name" value="EreA/ChaN-like"/>
    <property type="match status" value="1"/>
</dbReference>